<feature type="repeat" description="LDL-receptor class B" evidence="2">
    <location>
        <begin position="117"/>
        <end position="159"/>
    </location>
</feature>
<dbReference type="SUPFAM" id="SSF63825">
    <property type="entry name" value="YWTD domain"/>
    <property type="match status" value="1"/>
</dbReference>
<dbReference type="EMBL" id="BMAV01014986">
    <property type="protein sequence ID" value="GFY63941.1"/>
    <property type="molecule type" value="Genomic_DNA"/>
</dbReference>
<evidence type="ECO:0000313" key="3">
    <source>
        <dbReference type="EMBL" id="GFY63941.1"/>
    </source>
</evidence>
<accession>A0A8X6Y0T2</accession>
<name>A0A8X6Y0T2_9ARAC</name>
<dbReference type="InterPro" id="IPR011042">
    <property type="entry name" value="6-blade_b-propeller_TolB-like"/>
</dbReference>
<organism evidence="3 4">
    <name type="scientific">Trichonephila inaurata madagascariensis</name>
    <dbReference type="NCBI Taxonomy" id="2747483"/>
    <lineage>
        <taxon>Eukaryota</taxon>
        <taxon>Metazoa</taxon>
        <taxon>Ecdysozoa</taxon>
        <taxon>Arthropoda</taxon>
        <taxon>Chelicerata</taxon>
        <taxon>Arachnida</taxon>
        <taxon>Araneae</taxon>
        <taxon>Araneomorphae</taxon>
        <taxon>Entelegynae</taxon>
        <taxon>Araneoidea</taxon>
        <taxon>Nephilidae</taxon>
        <taxon>Trichonephila</taxon>
        <taxon>Trichonephila inaurata</taxon>
    </lineage>
</organism>
<evidence type="ECO:0000313" key="4">
    <source>
        <dbReference type="Proteomes" id="UP000886998"/>
    </source>
</evidence>
<dbReference type="Gene3D" id="2.120.10.30">
    <property type="entry name" value="TolB, C-terminal domain"/>
    <property type="match status" value="1"/>
</dbReference>
<dbReference type="InterPro" id="IPR000033">
    <property type="entry name" value="LDLR_classB_rpt"/>
</dbReference>
<dbReference type="PANTHER" id="PTHR46513:SF41">
    <property type="entry name" value="LOW-DENSITY LIPOPROTEIN RECEPTOR-RELATED PROTEIN"/>
    <property type="match status" value="1"/>
</dbReference>
<sequence>MAPSSKGYSCKCPTGILLQKDQKTCSKGMNNFLIVAQRTDVRKVSLDVPYTADVVLRINNINNIIALDVDTQGEKIYWSDTGREKIQRSNLDGSRVENVITKGLGSVDFLAVDSTGRKLYWTDDQRKCIEVSELDGTSRKVLVWSNLDSPRAIALHYEPG</sequence>
<dbReference type="PANTHER" id="PTHR46513">
    <property type="entry name" value="VITELLOGENIN RECEPTOR-LIKE PROTEIN-RELATED-RELATED"/>
    <property type="match status" value="1"/>
</dbReference>
<gene>
    <name evidence="3" type="primary">LRP4</name>
    <name evidence="3" type="ORF">TNIN_276681</name>
</gene>
<feature type="repeat" description="LDL-receptor class B" evidence="2">
    <location>
        <begin position="74"/>
        <end position="116"/>
    </location>
</feature>
<dbReference type="SMART" id="SM00135">
    <property type="entry name" value="LY"/>
    <property type="match status" value="2"/>
</dbReference>
<evidence type="ECO:0000256" key="1">
    <source>
        <dbReference type="ARBA" id="ARBA00022536"/>
    </source>
</evidence>
<keyword evidence="4" id="KW-1185">Reference proteome</keyword>
<dbReference type="PROSITE" id="PS51120">
    <property type="entry name" value="LDLRB"/>
    <property type="match status" value="2"/>
</dbReference>
<keyword evidence="1" id="KW-0245">EGF-like domain</keyword>
<dbReference type="Proteomes" id="UP000886998">
    <property type="component" value="Unassembled WGS sequence"/>
</dbReference>
<dbReference type="OrthoDB" id="10066840at2759"/>
<proteinExistence type="predicted"/>
<protein>
    <submittedName>
        <fullName evidence="3">Low-density lipoprotein receptor-related protein 4</fullName>
    </submittedName>
</protein>
<keyword evidence="3" id="KW-0449">Lipoprotein</keyword>
<keyword evidence="3" id="KW-0675">Receptor</keyword>
<dbReference type="InterPro" id="IPR050778">
    <property type="entry name" value="Cueball_EGF_LRP_Nidogen"/>
</dbReference>
<reference evidence="3" key="1">
    <citation type="submission" date="2020-08" db="EMBL/GenBank/DDBJ databases">
        <title>Multicomponent nature underlies the extraordinary mechanical properties of spider dragline silk.</title>
        <authorList>
            <person name="Kono N."/>
            <person name="Nakamura H."/>
            <person name="Mori M."/>
            <person name="Yoshida Y."/>
            <person name="Ohtoshi R."/>
            <person name="Malay A.D."/>
            <person name="Moran D.A.P."/>
            <person name="Tomita M."/>
            <person name="Numata K."/>
            <person name="Arakawa K."/>
        </authorList>
    </citation>
    <scope>NUCLEOTIDE SEQUENCE</scope>
</reference>
<dbReference type="Pfam" id="PF00058">
    <property type="entry name" value="Ldl_recept_b"/>
    <property type="match status" value="2"/>
</dbReference>
<comment type="caution">
    <text evidence="3">The sequence shown here is derived from an EMBL/GenBank/DDBJ whole genome shotgun (WGS) entry which is preliminary data.</text>
</comment>
<dbReference type="Gene3D" id="2.10.25.10">
    <property type="entry name" value="Laminin"/>
    <property type="match status" value="1"/>
</dbReference>
<evidence type="ECO:0000256" key="2">
    <source>
        <dbReference type="PROSITE-ProRule" id="PRU00461"/>
    </source>
</evidence>
<dbReference type="AlphaFoldDB" id="A0A8X6Y0T2"/>